<gene>
    <name evidence="2" type="ORF">SAMN04488127_2917</name>
</gene>
<feature type="domain" description="DUF3597" evidence="1">
    <location>
        <begin position="75"/>
        <end position="116"/>
    </location>
</feature>
<dbReference type="EMBL" id="FNZF01000008">
    <property type="protein sequence ID" value="SEJ82244.1"/>
    <property type="molecule type" value="Genomic_DNA"/>
</dbReference>
<dbReference type="Pfam" id="PF12200">
    <property type="entry name" value="DUF3597"/>
    <property type="match status" value="1"/>
</dbReference>
<dbReference type="OrthoDB" id="9794294at2"/>
<dbReference type="Gene3D" id="3.40.80.10">
    <property type="entry name" value="Peptidoglycan recognition protein-like"/>
    <property type="match status" value="1"/>
</dbReference>
<dbReference type="Proteomes" id="UP000199200">
    <property type="component" value="Unassembled WGS sequence"/>
</dbReference>
<evidence type="ECO:0000313" key="3">
    <source>
        <dbReference type="Proteomes" id="UP000199200"/>
    </source>
</evidence>
<dbReference type="GO" id="GO:0009253">
    <property type="term" value="P:peptidoglycan catabolic process"/>
    <property type="evidence" value="ECO:0007669"/>
    <property type="project" value="InterPro"/>
</dbReference>
<dbReference type="RefSeq" id="WP_143059395.1">
    <property type="nucleotide sequence ID" value="NZ_FNZF01000008.1"/>
</dbReference>
<dbReference type="InterPro" id="IPR022016">
    <property type="entry name" value="DUF3597"/>
</dbReference>
<name>A0A1H7BYZ4_9BACL</name>
<evidence type="ECO:0000259" key="1">
    <source>
        <dbReference type="Pfam" id="PF12200"/>
    </source>
</evidence>
<dbReference type="SUPFAM" id="SSF158634">
    <property type="entry name" value="RPA2825-like"/>
    <property type="match status" value="3"/>
</dbReference>
<protein>
    <recommendedName>
        <fullName evidence="1">DUF3597 domain-containing protein</fullName>
    </recommendedName>
</protein>
<accession>A0A1H7BYZ4</accession>
<dbReference type="AlphaFoldDB" id="A0A1H7BYZ4"/>
<dbReference type="GO" id="GO:0008745">
    <property type="term" value="F:N-acetylmuramoyl-L-alanine amidase activity"/>
    <property type="evidence" value="ECO:0007669"/>
    <property type="project" value="InterPro"/>
</dbReference>
<dbReference type="STRING" id="426757.SAMN04488127_2917"/>
<keyword evidence="3" id="KW-1185">Reference proteome</keyword>
<dbReference type="InterPro" id="IPR036505">
    <property type="entry name" value="Amidase/PGRP_sf"/>
</dbReference>
<sequence>MCIELNIVPSFSTIKQHKDWSGKHCPSKILNDKRWNELVNGIVAEYGRLKGLPIHAAKPSTVTKPTPKPSAPSGNSIVDYLNAKGQDSSLAARKKLAEQYGIKGYTGTAAQNLQLLDKLKSGAKPAVKPATKPSPAYKGNSVVDYLNSLGRDSSLSARKRLAEQYGFKNYTGTAAQNLQLLDKLRSGKKPSKKINTNSLVDYLKITKQPSSFSARKKLAAKHGIKNYKGTANQNKQLLDILNK</sequence>
<organism evidence="2 3">
    <name type="scientific">Bhargavaea ginsengi</name>
    <dbReference type="NCBI Taxonomy" id="426757"/>
    <lineage>
        <taxon>Bacteria</taxon>
        <taxon>Bacillati</taxon>
        <taxon>Bacillota</taxon>
        <taxon>Bacilli</taxon>
        <taxon>Bacillales</taxon>
        <taxon>Caryophanaceae</taxon>
        <taxon>Bhargavaea</taxon>
    </lineage>
</organism>
<proteinExistence type="predicted"/>
<evidence type="ECO:0000313" key="2">
    <source>
        <dbReference type="EMBL" id="SEJ82244.1"/>
    </source>
</evidence>
<reference evidence="3" key="1">
    <citation type="submission" date="2016-10" db="EMBL/GenBank/DDBJ databases">
        <authorList>
            <person name="Varghese N."/>
            <person name="Submissions S."/>
        </authorList>
    </citation>
    <scope>NUCLEOTIDE SEQUENCE [LARGE SCALE GENOMIC DNA]</scope>
    <source>
        <strain evidence="3">CGMCC 1.6763</strain>
    </source>
</reference>